<name>G5KI28_9STRE</name>
<dbReference type="InterPro" id="IPR050398">
    <property type="entry name" value="HssS/ArlS-like"/>
</dbReference>
<evidence type="ECO:0000256" key="4">
    <source>
        <dbReference type="ARBA" id="ARBA00022475"/>
    </source>
</evidence>
<evidence type="ECO:0000256" key="6">
    <source>
        <dbReference type="ARBA" id="ARBA00022679"/>
    </source>
</evidence>
<dbReference type="InterPro" id="IPR003594">
    <property type="entry name" value="HATPase_dom"/>
</dbReference>
<evidence type="ECO:0000313" key="17">
    <source>
        <dbReference type="Proteomes" id="UP000005388"/>
    </source>
</evidence>
<dbReference type="InterPro" id="IPR004358">
    <property type="entry name" value="Sig_transdc_His_kin-like_C"/>
</dbReference>
<dbReference type="InterPro" id="IPR005467">
    <property type="entry name" value="His_kinase_dom"/>
</dbReference>
<evidence type="ECO:0000256" key="13">
    <source>
        <dbReference type="ARBA" id="ARBA00023136"/>
    </source>
</evidence>
<dbReference type="PANTHER" id="PTHR45528">
    <property type="entry name" value="SENSOR HISTIDINE KINASE CPXA"/>
    <property type="match status" value="1"/>
</dbReference>
<dbReference type="Pfam" id="PF02518">
    <property type="entry name" value="HATPase_c"/>
    <property type="match status" value="1"/>
</dbReference>
<keyword evidence="13 14" id="KW-0472">Membrane</keyword>
<keyword evidence="6" id="KW-0808">Transferase</keyword>
<gene>
    <name evidence="16" type="ORF">STRUR_0310</name>
</gene>
<proteinExistence type="predicted"/>
<keyword evidence="12" id="KW-0902">Two-component regulatory system</keyword>
<dbReference type="EMBL" id="AEUZ02000001">
    <property type="protein sequence ID" value="EHJ57713.1"/>
    <property type="molecule type" value="Genomic_DNA"/>
</dbReference>
<comment type="caution">
    <text evidence="16">The sequence shown here is derived from an EMBL/GenBank/DDBJ whole genome shotgun (WGS) entry which is preliminary data.</text>
</comment>
<accession>G5KI28</accession>
<keyword evidence="11 14" id="KW-1133">Transmembrane helix</keyword>
<dbReference type="PANTHER" id="PTHR45528:SF1">
    <property type="entry name" value="SENSOR HISTIDINE KINASE CPXA"/>
    <property type="match status" value="1"/>
</dbReference>
<keyword evidence="5" id="KW-0597">Phosphoprotein</keyword>
<evidence type="ECO:0000256" key="11">
    <source>
        <dbReference type="ARBA" id="ARBA00022989"/>
    </source>
</evidence>
<dbReference type="InterPro" id="IPR036097">
    <property type="entry name" value="HisK_dim/P_sf"/>
</dbReference>
<dbReference type="EC" id="2.7.13.3" evidence="3"/>
<keyword evidence="17" id="KW-1185">Reference proteome</keyword>
<evidence type="ECO:0000256" key="7">
    <source>
        <dbReference type="ARBA" id="ARBA00022692"/>
    </source>
</evidence>
<evidence type="ECO:0000313" key="16">
    <source>
        <dbReference type="EMBL" id="EHJ57713.1"/>
    </source>
</evidence>
<evidence type="ECO:0000256" key="1">
    <source>
        <dbReference type="ARBA" id="ARBA00000085"/>
    </source>
</evidence>
<dbReference type="PROSITE" id="PS50109">
    <property type="entry name" value="HIS_KIN"/>
    <property type="match status" value="1"/>
</dbReference>
<feature type="transmembrane region" description="Helical" evidence="14">
    <location>
        <begin position="77"/>
        <end position="98"/>
    </location>
</feature>
<evidence type="ECO:0000256" key="8">
    <source>
        <dbReference type="ARBA" id="ARBA00022741"/>
    </source>
</evidence>
<dbReference type="SUPFAM" id="SSF55874">
    <property type="entry name" value="ATPase domain of HSP90 chaperone/DNA topoisomerase II/histidine kinase"/>
    <property type="match status" value="1"/>
</dbReference>
<dbReference type="SMART" id="SM00387">
    <property type="entry name" value="HATPase_c"/>
    <property type="match status" value="1"/>
</dbReference>
<dbReference type="Pfam" id="PF00512">
    <property type="entry name" value="HisKA"/>
    <property type="match status" value="1"/>
</dbReference>
<dbReference type="CDD" id="cd00075">
    <property type="entry name" value="HATPase"/>
    <property type="match status" value="1"/>
</dbReference>
<dbReference type="Gene3D" id="3.30.565.10">
    <property type="entry name" value="Histidine kinase-like ATPase, C-terminal domain"/>
    <property type="match status" value="1"/>
</dbReference>
<dbReference type="Proteomes" id="UP000005388">
    <property type="component" value="Unassembled WGS sequence"/>
</dbReference>
<dbReference type="RefSeq" id="WP_006740409.1">
    <property type="nucleotide sequence ID" value="NZ_AEUZ02000001.1"/>
</dbReference>
<dbReference type="Gene3D" id="1.10.287.130">
    <property type="match status" value="1"/>
</dbReference>
<evidence type="ECO:0000256" key="3">
    <source>
        <dbReference type="ARBA" id="ARBA00012438"/>
    </source>
</evidence>
<dbReference type="FunFam" id="3.30.565.10:FF:000006">
    <property type="entry name" value="Sensor histidine kinase WalK"/>
    <property type="match status" value="1"/>
</dbReference>
<dbReference type="SMART" id="SM00388">
    <property type="entry name" value="HisKA"/>
    <property type="match status" value="1"/>
</dbReference>
<evidence type="ECO:0000256" key="10">
    <source>
        <dbReference type="ARBA" id="ARBA00022840"/>
    </source>
</evidence>
<evidence type="ECO:0000256" key="2">
    <source>
        <dbReference type="ARBA" id="ARBA00004651"/>
    </source>
</evidence>
<dbReference type="InterPro" id="IPR003661">
    <property type="entry name" value="HisK_dim/P_dom"/>
</dbReference>
<dbReference type="AlphaFoldDB" id="G5KI28"/>
<feature type="transmembrane region" description="Helical" evidence="14">
    <location>
        <begin position="12"/>
        <end position="36"/>
    </location>
</feature>
<sequence>MKEFQKGHISQTVIFQLSTGVISVFVGMTLISNLVLNWYQTYLTEQLVNSLDTGDVQSKSSIIVDNNTIIATNEYRLFSIAVLFATILIGSILLLALIKNILRPFKQLSDTVEHIDVDHLEAYQKELVLAKGTLEVKQLTSTFNQAFEKIYKSYNRQKQFSSDVAHELRLPLAVMRSRVDLFKKQNDFNPKKVKAFIDIIDQNVIRLNRLVESILLFSNEEKLIKSLVNLNQVIDESLSDLKDLIHQKDVTVTLNSPHITINSHQQLLSRVLYNIIENAIKYNHKGGYVNISAKEDDTQVSIKISDTGIGIAPSNKKQIFELFYRIDESRNSAIGSYGIGLSLVSKILKQLGGTIKVEDNDPRGTIFTIILTK</sequence>
<evidence type="ECO:0000256" key="9">
    <source>
        <dbReference type="ARBA" id="ARBA00022777"/>
    </source>
</evidence>
<evidence type="ECO:0000256" key="14">
    <source>
        <dbReference type="SAM" id="Phobius"/>
    </source>
</evidence>
<keyword evidence="10" id="KW-0067">ATP-binding</keyword>
<dbReference type="GO" id="GO:0005524">
    <property type="term" value="F:ATP binding"/>
    <property type="evidence" value="ECO:0007669"/>
    <property type="project" value="UniProtKB-KW"/>
</dbReference>
<dbReference type="PRINTS" id="PR00344">
    <property type="entry name" value="BCTRLSENSOR"/>
</dbReference>
<comment type="catalytic activity">
    <reaction evidence="1">
        <text>ATP + protein L-histidine = ADP + protein N-phospho-L-histidine.</text>
        <dbReference type="EC" id="2.7.13.3"/>
    </reaction>
</comment>
<dbReference type="STRING" id="764291.STRUR_0310"/>
<feature type="domain" description="Histidine kinase" evidence="15">
    <location>
        <begin position="163"/>
        <end position="373"/>
    </location>
</feature>
<keyword evidence="9 16" id="KW-0418">Kinase</keyword>
<dbReference type="GO" id="GO:0000155">
    <property type="term" value="F:phosphorelay sensor kinase activity"/>
    <property type="evidence" value="ECO:0007669"/>
    <property type="project" value="InterPro"/>
</dbReference>
<protein>
    <recommendedName>
        <fullName evidence="3">histidine kinase</fullName>
        <ecNumber evidence="3">2.7.13.3</ecNumber>
    </recommendedName>
</protein>
<keyword evidence="4" id="KW-1003">Cell membrane</keyword>
<dbReference type="eggNOG" id="COG2205">
    <property type="taxonomic scope" value="Bacteria"/>
</dbReference>
<keyword evidence="8" id="KW-0547">Nucleotide-binding</keyword>
<dbReference type="InterPro" id="IPR036890">
    <property type="entry name" value="HATPase_C_sf"/>
</dbReference>
<comment type="subcellular location">
    <subcellularLocation>
        <location evidence="2">Cell membrane</location>
        <topology evidence="2">Multi-pass membrane protein</topology>
    </subcellularLocation>
</comment>
<reference evidence="16 17" key="1">
    <citation type="journal article" date="2014" name="Int. J. Syst. Evol. Microbiol.">
        <title>Phylogenomics and the dynamic genome evolution of the genus Streptococcus.</title>
        <authorList>
            <consortium name="The Broad Institute Genome Sequencing Platform"/>
            <person name="Richards V.P."/>
            <person name="Palmer S.R."/>
            <person name="Pavinski Bitar P.D."/>
            <person name="Qin X."/>
            <person name="Weinstock G.M."/>
            <person name="Highlander S.K."/>
            <person name="Town C.D."/>
            <person name="Burne R.A."/>
            <person name="Stanhope M.J."/>
        </authorList>
    </citation>
    <scope>NUCLEOTIDE SEQUENCE [LARGE SCALE GENOMIC DNA]</scope>
    <source>
        <strain evidence="16 17">2285-97</strain>
    </source>
</reference>
<dbReference type="CDD" id="cd00082">
    <property type="entry name" value="HisKA"/>
    <property type="match status" value="1"/>
</dbReference>
<keyword evidence="7 14" id="KW-0812">Transmembrane</keyword>
<evidence type="ECO:0000259" key="15">
    <source>
        <dbReference type="PROSITE" id="PS50109"/>
    </source>
</evidence>
<organism evidence="16 17">
    <name type="scientific">Streptococcus urinalis 2285-97</name>
    <dbReference type="NCBI Taxonomy" id="764291"/>
    <lineage>
        <taxon>Bacteria</taxon>
        <taxon>Bacillati</taxon>
        <taxon>Bacillota</taxon>
        <taxon>Bacilli</taxon>
        <taxon>Lactobacillales</taxon>
        <taxon>Streptococcaceae</taxon>
        <taxon>Streptococcus</taxon>
    </lineage>
</organism>
<dbReference type="SUPFAM" id="SSF47384">
    <property type="entry name" value="Homodimeric domain of signal transducing histidine kinase"/>
    <property type="match status" value="1"/>
</dbReference>
<evidence type="ECO:0000256" key="12">
    <source>
        <dbReference type="ARBA" id="ARBA00023012"/>
    </source>
</evidence>
<dbReference type="GO" id="GO:0005886">
    <property type="term" value="C:plasma membrane"/>
    <property type="evidence" value="ECO:0007669"/>
    <property type="project" value="UniProtKB-SubCell"/>
</dbReference>
<evidence type="ECO:0000256" key="5">
    <source>
        <dbReference type="ARBA" id="ARBA00022553"/>
    </source>
</evidence>
<dbReference type="Gene3D" id="6.10.340.10">
    <property type="match status" value="1"/>
</dbReference>